<reference evidence="1 2" key="1">
    <citation type="submission" date="2018-06" db="EMBL/GenBank/DDBJ databases">
        <authorList>
            <consortium name="Pathogen Informatics"/>
            <person name="Doyle S."/>
        </authorList>
    </citation>
    <scope>NUCLEOTIDE SEQUENCE [LARGE SCALE GENOMIC DNA]</scope>
    <source>
        <strain evidence="1 2">NCTC13063</strain>
    </source>
</reference>
<comment type="caution">
    <text evidence="1">The sequence shown here is derived from an EMBL/GenBank/DDBJ whole genome shotgun (WGS) entry which is preliminary data.</text>
</comment>
<gene>
    <name evidence="1" type="ORF">NCTC13063_02580</name>
</gene>
<evidence type="ECO:0000313" key="2">
    <source>
        <dbReference type="Proteomes" id="UP000255283"/>
    </source>
</evidence>
<dbReference type="EMBL" id="UGTJ01000002">
    <property type="protein sequence ID" value="SUB96804.1"/>
    <property type="molecule type" value="Genomic_DNA"/>
</dbReference>
<protein>
    <submittedName>
        <fullName evidence="1">Uncharacterized protein</fullName>
    </submittedName>
</protein>
<dbReference type="Proteomes" id="UP000255283">
    <property type="component" value="Unassembled WGS sequence"/>
</dbReference>
<sequence length="29" mass="3037">MVTMMIVLAVVVAVAAQAINVNNNMFSGK</sequence>
<organism evidence="1 2">
    <name type="scientific">Segatella buccae</name>
    <dbReference type="NCBI Taxonomy" id="28126"/>
    <lineage>
        <taxon>Bacteria</taxon>
        <taxon>Pseudomonadati</taxon>
        <taxon>Bacteroidota</taxon>
        <taxon>Bacteroidia</taxon>
        <taxon>Bacteroidales</taxon>
        <taxon>Prevotellaceae</taxon>
        <taxon>Segatella</taxon>
    </lineage>
</organism>
<proteinExistence type="predicted"/>
<evidence type="ECO:0000313" key="1">
    <source>
        <dbReference type="EMBL" id="SUB96804.1"/>
    </source>
</evidence>
<dbReference type="AlphaFoldDB" id="A0AAQ1UP91"/>
<name>A0AAQ1UP91_9BACT</name>
<accession>A0AAQ1UP91</accession>